<feature type="region of interest" description="Disordered" evidence="1">
    <location>
        <begin position="1"/>
        <end position="41"/>
    </location>
</feature>
<feature type="compositionally biased region" description="Gly residues" evidence="1">
    <location>
        <begin position="1"/>
        <end position="14"/>
    </location>
</feature>
<reference evidence="2" key="2">
    <citation type="journal article" date="2024" name="Plant">
        <title>Genomic evolution and insights into agronomic trait innovations of Sesamum species.</title>
        <authorList>
            <person name="Miao H."/>
            <person name="Wang L."/>
            <person name="Qu L."/>
            <person name="Liu H."/>
            <person name="Sun Y."/>
            <person name="Le M."/>
            <person name="Wang Q."/>
            <person name="Wei S."/>
            <person name="Zheng Y."/>
            <person name="Lin W."/>
            <person name="Duan Y."/>
            <person name="Cao H."/>
            <person name="Xiong S."/>
            <person name="Wang X."/>
            <person name="Wei L."/>
            <person name="Li C."/>
            <person name="Ma Q."/>
            <person name="Ju M."/>
            <person name="Zhao R."/>
            <person name="Li G."/>
            <person name="Mu C."/>
            <person name="Tian Q."/>
            <person name="Mei H."/>
            <person name="Zhang T."/>
            <person name="Gao T."/>
            <person name="Zhang H."/>
        </authorList>
    </citation>
    <scope>NUCLEOTIDE SEQUENCE</scope>
    <source>
        <strain evidence="2">3651</strain>
    </source>
</reference>
<name>A0AAE1XY16_9LAMI</name>
<evidence type="ECO:0000313" key="2">
    <source>
        <dbReference type="EMBL" id="KAK4420203.1"/>
    </source>
</evidence>
<reference evidence="2" key="1">
    <citation type="submission" date="2020-06" db="EMBL/GenBank/DDBJ databases">
        <authorList>
            <person name="Li T."/>
            <person name="Hu X."/>
            <person name="Zhang T."/>
            <person name="Song X."/>
            <person name="Zhang H."/>
            <person name="Dai N."/>
            <person name="Sheng W."/>
            <person name="Hou X."/>
            <person name="Wei L."/>
        </authorList>
    </citation>
    <scope>NUCLEOTIDE SEQUENCE</scope>
    <source>
        <strain evidence="2">3651</strain>
        <tissue evidence="2">Leaf</tissue>
    </source>
</reference>
<dbReference type="AlphaFoldDB" id="A0AAE1XY16"/>
<gene>
    <name evidence="2" type="ORF">Salat_2433200</name>
</gene>
<comment type="caution">
    <text evidence="2">The sequence shown here is derived from an EMBL/GenBank/DDBJ whole genome shotgun (WGS) entry which is preliminary data.</text>
</comment>
<dbReference type="Proteomes" id="UP001293254">
    <property type="component" value="Unassembled WGS sequence"/>
</dbReference>
<dbReference type="EMBL" id="JACGWO010000009">
    <property type="protein sequence ID" value="KAK4420203.1"/>
    <property type="molecule type" value="Genomic_DNA"/>
</dbReference>
<feature type="compositionally biased region" description="Low complexity" evidence="1">
    <location>
        <begin position="31"/>
        <end position="41"/>
    </location>
</feature>
<evidence type="ECO:0000256" key="1">
    <source>
        <dbReference type="SAM" id="MobiDB-lite"/>
    </source>
</evidence>
<organism evidence="2 3">
    <name type="scientific">Sesamum alatum</name>
    <dbReference type="NCBI Taxonomy" id="300844"/>
    <lineage>
        <taxon>Eukaryota</taxon>
        <taxon>Viridiplantae</taxon>
        <taxon>Streptophyta</taxon>
        <taxon>Embryophyta</taxon>
        <taxon>Tracheophyta</taxon>
        <taxon>Spermatophyta</taxon>
        <taxon>Magnoliopsida</taxon>
        <taxon>eudicotyledons</taxon>
        <taxon>Gunneridae</taxon>
        <taxon>Pentapetalae</taxon>
        <taxon>asterids</taxon>
        <taxon>lamiids</taxon>
        <taxon>Lamiales</taxon>
        <taxon>Pedaliaceae</taxon>
        <taxon>Sesamum</taxon>
    </lineage>
</organism>
<protein>
    <submittedName>
        <fullName evidence="2">Uncharacterized protein</fullName>
    </submittedName>
</protein>
<accession>A0AAE1XY16</accession>
<keyword evidence="3" id="KW-1185">Reference proteome</keyword>
<proteinExistence type="predicted"/>
<evidence type="ECO:0000313" key="3">
    <source>
        <dbReference type="Proteomes" id="UP001293254"/>
    </source>
</evidence>
<sequence length="133" mass="14812">MSVIATGGGGGGGNLRPTTPTIEFPTNGPVEESSSSSSSEELTTFRNVIPANNKAELYSWITFLENKNYYGLTPQTRPSEYAAIVREHFDQEIHVGHYRWIYDQELFELQVLEVKGVLQDKLHDLLLGEPSLA</sequence>